<keyword evidence="4" id="KW-1185">Reference proteome</keyword>
<accession>A0AA42B7P5</accession>
<protein>
    <recommendedName>
        <fullName evidence="5">Periplasmic protein</fullName>
    </recommendedName>
</protein>
<feature type="region of interest" description="Disordered" evidence="1">
    <location>
        <begin position="57"/>
        <end position="87"/>
    </location>
</feature>
<feature type="chain" id="PRO_5041348134" description="Periplasmic protein" evidence="2">
    <location>
        <begin position="19"/>
        <end position="87"/>
    </location>
</feature>
<feature type="signal peptide" evidence="2">
    <location>
        <begin position="1"/>
        <end position="18"/>
    </location>
</feature>
<dbReference type="AlphaFoldDB" id="A0AA42B7P5"/>
<sequence>MKYSLILVGVFLSLSTHAGVMTSECDMSKAMKSAAGKQAIGVGGRCNLKQAVSDETSDVLEIEDKKHNKQEKDERELAKELMGKRDD</sequence>
<gene>
    <name evidence="3" type="ORF">NAF29_12105</name>
</gene>
<reference evidence="3 4" key="1">
    <citation type="journal article" date="2013" name="Antonie Van Leeuwenhoek">
        <title>Echinimonas agarilytica gen. nov., sp. nov., a new gammaproteobacterium isolated from the sea urchin Strongylocentrotus intermedius.</title>
        <authorList>
            <person name="Nedashkovskaya O.I."/>
            <person name="Stenkova A.M."/>
            <person name="Zhukova N.V."/>
            <person name="Van Trappen S."/>
            <person name="Lee J.S."/>
            <person name="Kim S.B."/>
        </authorList>
    </citation>
    <scope>NUCLEOTIDE SEQUENCE [LARGE SCALE GENOMIC DNA]</scope>
    <source>
        <strain evidence="3 4">KMM 6351</strain>
    </source>
</reference>
<evidence type="ECO:0000313" key="3">
    <source>
        <dbReference type="EMBL" id="MCM2680410.1"/>
    </source>
</evidence>
<evidence type="ECO:0000256" key="1">
    <source>
        <dbReference type="SAM" id="MobiDB-lite"/>
    </source>
</evidence>
<dbReference type="RefSeq" id="WP_251261845.1">
    <property type="nucleotide sequence ID" value="NZ_JAMQGP010000006.1"/>
</dbReference>
<comment type="caution">
    <text evidence="3">The sequence shown here is derived from an EMBL/GenBank/DDBJ whole genome shotgun (WGS) entry which is preliminary data.</text>
</comment>
<dbReference type="EMBL" id="JAMQGP010000006">
    <property type="protein sequence ID" value="MCM2680410.1"/>
    <property type="molecule type" value="Genomic_DNA"/>
</dbReference>
<evidence type="ECO:0000313" key="4">
    <source>
        <dbReference type="Proteomes" id="UP001165393"/>
    </source>
</evidence>
<dbReference type="Proteomes" id="UP001165393">
    <property type="component" value="Unassembled WGS sequence"/>
</dbReference>
<feature type="compositionally biased region" description="Basic and acidic residues" evidence="1">
    <location>
        <begin position="62"/>
        <end position="87"/>
    </location>
</feature>
<proteinExistence type="predicted"/>
<evidence type="ECO:0008006" key="5">
    <source>
        <dbReference type="Google" id="ProtNLM"/>
    </source>
</evidence>
<evidence type="ECO:0000256" key="2">
    <source>
        <dbReference type="SAM" id="SignalP"/>
    </source>
</evidence>
<name>A0AA42B7P5_9GAMM</name>
<keyword evidence="2" id="KW-0732">Signal</keyword>
<organism evidence="3 4">
    <name type="scientific">Echinimonas agarilytica</name>
    <dbReference type="NCBI Taxonomy" id="1215918"/>
    <lineage>
        <taxon>Bacteria</taxon>
        <taxon>Pseudomonadati</taxon>
        <taxon>Pseudomonadota</taxon>
        <taxon>Gammaproteobacteria</taxon>
        <taxon>Alteromonadales</taxon>
        <taxon>Echinimonadaceae</taxon>
        <taxon>Echinimonas</taxon>
    </lineage>
</organism>